<proteinExistence type="predicted"/>
<organism evidence="2 3">
    <name type="scientific">Planoprotostelium fungivorum</name>
    <dbReference type="NCBI Taxonomy" id="1890364"/>
    <lineage>
        <taxon>Eukaryota</taxon>
        <taxon>Amoebozoa</taxon>
        <taxon>Evosea</taxon>
        <taxon>Variosea</taxon>
        <taxon>Cavosteliida</taxon>
        <taxon>Cavosteliaceae</taxon>
        <taxon>Planoprotostelium</taxon>
    </lineage>
</organism>
<comment type="caution">
    <text evidence="2">The sequence shown here is derived from an EMBL/GenBank/DDBJ whole genome shotgun (WGS) entry which is preliminary data.</text>
</comment>
<dbReference type="InParanoid" id="A0A2P6NVW5"/>
<dbReference type="PANTHER" id="PTHR32198:SF3">
    <property type="entry name" value="MITOCHONDRIAL ESCAPE PROTEIN 2 C-TERMINAL DOMAIN-CONTAINING PROTEIN"/>
    <property type="match status" value="1"/>
</dbReference>
<dbReference type="GO" id="GO:0005743">
    <property type="term" value="C:mitochondrial inner membrane"/>
    <property type="evidence" value="ECO:0007669"/>
    <property type="project" value="InterPro"/>
</dbReference>
<dbReference type="PANTHER" id="PTHR32198">
    <property type="entry name" value="MITOCHONDRIAL ESCAPE PROTEIN 2"/>
    <property type="match status" value="1"/>
</dbReference>
<dbReference type="Proteomes" id="UP000241769">
    <property type="component" value="Unassembled WGS sequence"/>
</dbReference>
<protein>
    <recommendedName>
        <fullName evidence="1">ATPase domain-containing protein</fullName>
    </recommendedName>
</protein>
<dbReference type="OrthoDB" id="10267654at2759"/>
<dbReference type="GO" id="GO:0005524">
    <property type="term" value="F:ATP binding"/>
    <property type="evidence" value="ECO:0007669"/>
    <property type="project" value="InterPro"/>
</dbReference>
<evidence type="ECO:0000313" key="2">
    <source>
        <dbReference type="EMBL" id="PRP88102.1"/>
    </source>
</evidence>
<dbReference type="FunCoup" id="A0A2P6NVW5">
    <property type="interactions" value="82"/>
</dbReference>
<dbReference type="SUPFAM" id="SSF52540">
    <property type="entry name" value="P-loop containing nucleoside triphosphate hydrolases"/>
    <property type="match status" value="1"/>
</dbReference>
<dbReference type="AlphaFoldDB" id="A0A2P6NVW5"/>
<name>A0A2P6NVW5_9EUKA</name>
<dbReference type="Pfam" id="PF01637">
    <property type="entry name" value="ATPase_2"/>
    <property type="match status" value="1"/>
</dbReference>
<dbReference type="EMBL" id="MDYQ01000014">
    <property type="protein sequence ID" value="PRP88102.1"/>
    <property type="molecule type" value="Genomic_DNA"/>
</dbReference>
<dbReference type="InterPro" id="IPR027417">
    <property type="entry name" value="P-loop_NTPase"/>
</dbReference>
<sequence length="630" mass="72336">MVLISDALYKAGRPMYRLITQPALQVRTRATNNTFHRSLHHLTPRPVAHRSSIHHRQTSLKKNHDVDHPMQKRGLIDWITSVNPLLLKVILGTLAAGSYVLYLSIARAAFMQRRYIQNRLQTPLVLAEPPINLVRKKETKILQKYFSSSPSGPSVIIGPESAGKGLLLKGIFNGRKMSFWQDLKQNPVTNGEEFIVSFITGTGYKLSNQGSMWSSLFGFGGTRTGYTNSEIDTALNVIAESLRQEFERGWPSGVPVICLDDIHRLGTCNDLDLGKGGKVSDVPHFLKFMDWCIHISDSKLAHVVFVTSYSFAHLDLDTHAAFRRRRSMICIDYAENEDVKRFFTEMSSNFEAFQKPLPSEAVDNIVGCIGGNLEDLDRVVTGLTRGDAYFNILRSMLTDSIVQIEDHLESILETASKTTNDAEKYQLFEKFIRFWNLMEILHKDRYVNKRWIVVNIFHHQHTEELENLLQAQLISFVNERFADPISKKPDSIFSLLNSSLDSIALTAGSPKMKMAFGLLLKDEKMMKQRRWVQQQIDLRALRDREDKLIHDRKNTMDEYIQRFGHLEKLVGKESEWVRYLGQDEVDRRKQRILQAEGSLEKQIEEHNNALYTVREEINKKMTEDTRALPS</sequence>
<evidence type="ECO:0000313" key="3">
    <source>
        <dbReference type="Proteomes" id="UP000241769"/>
    </source>
</evidence>
<keyword evidence="3" id="KW-1185">Reference proteome</keyword>
<dbReference type="InterPro" id="IPR011579">
    <property type="entry name" value="ATPase_dom"/>
</dbReference>
<evidence type="ECO:0000259" key="1">
    <source>
        <dbReference type="Pfam" id="PF01637"/>
    </source>
</evidence>
<dbReference type="InterPro" id="IPR039627">
    <property type="entry name" value="Yme2_C"/>
</dbReference>
<reference evidence="2 3" key="1">
    <citation type="journal article" date="2018" name="Genome Biol. Evol.">
        <title>Multiple Roots of Fruiting Body Formation in Amoebozoa.</title>
        <authorList>
            <person name="Hillmann F."/>
            <person name="Forbes G."/>
            <person name="Novohradska S."/>
            <person name="Ferling I."/>
            <person name="Riege K."/>
            <person name="Groth M."/>
            <person name="Westermann M."/>
            <person name="Marz M."/>
            <person name="Spaller T."/>
            <person name="Winckler T."/>
            <person name="Schaap P."/>
            <person name="Glockner G."/>
        </authorList>
    </citation>
    <scope>NUCLEOTIDE SEQUENCE [LARGE SCALE GENOMIC DNA]</scope>
    <source>
        <strain evidence="2 3">Jena</strain>
    </source>
</reference>
<gene>
    <name evidence="2" type="ORF">PROFUN_04193</name>
</gene>
<feature type="domain" description="ATPase" evidence="1">
    <location>
        <begin position="135"/>
        <end position="377"/>
    </location>
</feature>
<accession>A0A2P6NVW5</accession>